<organism evidence="2 3">
    <name type="scientific">Psilocybe cyanescens</name>
    <dbReference type="NCBI Taxonomy" id="93625"/>
    <lineage>
        <taxon>Eukaryota</taxon>
        <taxon>Fungi</taxon>
        <taxon>Dikarya</taxon>
        <taxon>Basidiomycota</taxon>
        <taxon>Agaricomycotina</taxon>
        <taxon>Agaricomycetes</taxon>
        <taxon>Agaricomycetidae</taxon>
        <taxon>Agaricales</taxon>
        <taxon>Agaricineae</taxon>
        <taxon>Strophariaceae</taxon>
        <taxon>Psilocybe</taxon>
    </lineage>
</organism>
<dbReference type="SUPFAM" id="SSF47473">
    <property type="entry name" value="EF-hand"/>
    <property type="match status" value="1"/>
</dbReference>
<protein>
    <recommendedName>
        <fullName evidence="4">EF-hand domain-containing protein</fullName>
    </recommendedName>
</protein>
<dbReference type="InParanoid" id="A0A409WAW2"/>
<keyword evidence="3" id="KW-1185">Reference proteome</keyword>
<dbReference type="AlphaFoldDB" id="A0A409WAW2"/>
<dbReference type="EMBL" id="NHYD01003594">
    <property type="protein sequence ID" value="PPQ75652.1"/>
    <property type="molecule type" value="Genomic_DNA"/>
</dbReference>
<evidence type="ECO:0008006" key="4">
    <source>
        <dbReference type="Google" id="ProtNLM"/>
    </source>
</evidence>
<sequence>MREYSLPLSTEREMKSEAMHNPIVRFKAKYQPYDALRQRFWRQYLKQYNTDNTCALSYLELRAMLDSLGSRLMSATVSSFFTRYGKRPHEDEISIEQAVMCLEEALGRPEDEKKHIGGSRSGDAGEGEGEGGDGELSRSAVTPVVDALGPRGKNMNLMKMVSKPWFQLLVLALVL</sequence>
<dbReference type="Gene3D" id="1.10.238.10">
    <property type="entry name" value="EF-hand"/>
    <property type="match status" value="1"/>
</dbReference>
<evidence type="ECO:0000256" key="1">
    <source>
        <dbReference type="SAM" id="MobiDB-lite"/>
    </source>
</evidence>
<gene>
    <name evidence="2" type="ORF">CVT25_004688</name>
</gene>
<dbReference type="STRING" id="93625.A0A409WAW2"/>
<dbReference type="OrthoDB" id="67700at2759"/>
<evidence type="ECO:0000313" key="2">
    <source>
        <dbReference type="EMBL" id="PPQ75652.1"/>
    </source>
</evidence>
<evidence type="ECO:0000313" key="3">
    <source>
        <dbReference type="Proteomes" id="UP000283269"/>
    </source>
</evidence>
<dbReference type="InterPro" id="IPR011992">
    <property type="entry name" value="EF-hand-dom_pair"/>
</dbReference>
<dbReference type="Proteomes" id="UP000283269">
    <property type="component" value="Unassembled WGS sequence"/>
</dbReference>
<reference evidence="2 3" key="1">
    <citation type="journal article" date="2018" name="Evol. Lett.">
        <title>Horizontal gene cluster transfer increased hallucinogenic mushroom diversity.</title>
        <authorList>
            <person name="Reynolds H.T."/>
            <person name="Vijayakumar V."/>
            <person name="Gluck-Thaler E."/>
            <person name="Korotkin H.B."/>
            <person name="Matheny P.B."/>
            <person name="Slot J.C."/>
        </authorList>
    </citation>
    <scope>NUCLEOTIDE SEQUENCE [LARGE SCALE GENOMIC DNA]</scope>
    <source>
        <strain evidence="2 3">2631</strain>
    </source>
</reference>
<feature type="region of interest" description="Disordered" evidence="1">
    <location>
        <begin position="109"/>
        <end position="141"/>
    </location>
</feature>
<comment type="caution">
    <text evidence="2">The sequence shown here is derived from an EMBL/GenBank/DDBJ whole genome shotgun (WGS) entry which is preliminary data.</text>
</comment>
<proteinExistence type="predicted"/>
<name>A0A409WAW2_PSICY</name>
<accession>A0A409WAW2</accession>